<dbReference type="InterPro" id="IPR019933">
    <property type="entry name" value="DivIVA_domain"/>
</dbReference>
<evidence type="ECO:0000256" key="8">
    <source>
        <dbReference type="ARBA" id="ARBA00031737"/>
    </source>
</evidence>
<feature type="region of interest" description="Disordered" evidence="9">
    <location>
        <begin position="1"/>
        <end position="37"/>
    </location>
</feature>
<dbReference type="Pfam" id="PF05103">
    <property type="entry name" value="DivIVA"/>
    <property type="match status" value="1"/>
</dbReference>
<evidence type="ECO:0000256" key="1">
    <source>
        <dbReference type="ARBA" id="ARBA00004496"/>
    </source>
</evidence>
<dbReference type="AlphaFoldDB" id="A0A1I0LJG9"/>
<reference evidence="10 11" key="1">
    <citation type="submission" date="2016-10" db="EMBL/GenBank/DDBJ databases">
        <authorList>
            <person name="de Groot N.N."/>
        </authorList>
    </citation>
    <scope>NUCLEOTIDE SEQUENCE [LARGE SCALE GENOMIC DNA]</scope>
    <source>
        <strain evidence="10 11">CGMCC 4.5598</strain>
    </source>
</reference>
<dbReference type="PANTHER" id="PTHR35794">
    <property type="entry name" value="CELL DIVISION PROTEIN DIVIVA"/>
    <property type="match status" value="1"/>
</dbReference>
<gene>
    <name evidence="10" type="ORF">SAMN05421811_11810</name>
</gene>
<protein>
    <recommendedName>
        <fullName evidence="3">Cell wall synthesis protein Wag31</fullName>
    </recommendedName>
    <alternativeName>
        <fullName evidence="8">Antigen 84</fullName>
    </alternativeName>
</protein>
<name>A0A1I0LJG9_9ACTN</name>
<evidence type="ECO:0000256" key="2">
    <source>
        <dbReference type="ARBA" id="ARBA00009008"/>
    </source>
</evidence>
<evidence type="ECO:0000313" key="10">
    <source>
        <dbReference type="EMBL" id="SEU40378.1"/>
    </source>
</evidence>
<keyword evidence="11" id="KW-1185">Reference proteome</keyword>
<evidence type="ECO:0000256" key="6">
    <source>
        <dbReference type="ARBA" id="ARBA00023054"/>
    </source>
</evidence>
<dbReference type="GO" id="GO:0005737">
    <property type="term" value="C:cytoplasm"/>
    <property type="evidence" value="ECO:0007669"/>
    <property type="project" value="UniProtKB-SubCell"/>
</dbReference>
<keyword evidence="4" id="KW-0963">Cytoplasm</keyword>
<dbReference type="GO" id="GO:0051301">
    <property type="term" value="P:cell division"/>
    <property type="evidence" value="ECO:0007669"/>
    <property type="project" value="UniProtKB-KW"/>
</dbReference>
<dbReference type="STRING" id="568860.SAMN05421811_11810"/>
<evidence type="ECO:0000256" key="3">
    <source>
        <dbReference type="ARBA" id="ARBA00018787"/>
    </source>
</evidence>
<keyword evidence="7" id="KW-0131">Cell cycle</keyword>
<organism evidence="10 11">
    <name type="scientific">Nonomuraea wenchangensis</name>
    <dbReference type="NCBI Taxonomy" id="568860"/>
    <lineage>
        <taxon>Bacteria</taxon>
        <taxon>Bacillati</taxon>
        <taxon>Actinomycetota</taxon>
        <taxon>Actinomycetes</taxon>
        <taxon>Streptosporangiales</taxon>
        <taxon>Streptosporangiaceae</taxon>
        <taxon>Nonomuraea</taxon>
    </lineage>
</organism>
<dbReference type="PANTHER" id="PTHR35794:SF2">
    <property type="entry name" value="CELL DIVISION PROTEIN DIVIVA"/>
    <property type="match status" value="1"/>
</dbReference>
<evidence type="ECO:0000313" key="11">
    <source>
        <dbReference type="Proteomes" id="UP000199361"/>
    </source>
</evidence>
<dbReference type="Proteomes" id="UP000199361">
    <property type="component" value="Unassembled WGS sequence"/>
</dbReference>
<proteinExistence type="inferred from homology"/>
<accession>A0A1I0LJG9</accession>
<feature type="compositionally biased region" description="Basic and acidic residues" evidence="9">
    <location>
        <begin position="7"/>
        <end position="28"/>
    </location>
</feature>
<dbReference type="Gene3D" id="6.10.250.660">
    <property type="match status" value="1"/>
</dbReference>
<comment type="similarity">
    <text evidence="2">Belongs to the DivIVA family.</text>
</comment>
<comment type="subcellular location">
    <subcellularLocation>
        <location evidence="1">Cytoplasm</location>
    </subcellularLocation>
</comment>
<keyword evidence="6" id="KW-0175">Coiled coil</keyword>
<evidence type="ECO:0000256" key="5">
    <source>
        <dbReference type="ARBA" id="ARBA00022618"/>
    </source>
</evidence>
<keyword evidence="5 10" id="KW-0132">Cell division</keyword>
<evidence type="ECO:0000256" key="7">
    <source>
        <dbReference type="ARBA" id="ARBA00023306"/>
    </source>
</evidence>
<dbReference type="EMBL" id="FOHX01000018">
    <property type="protein sequence ID" value="SEU40378.1"/>
    <property type="molecule type" value="Genomic_DNA"/>
</dbReference>
<evidence type="ECO:0000256" key="4">
    <source>
        <dbReference type="ARBA" id="ARBA00022490"/>
    </source>
</evidence>
<sequence length="216" mass="24487">MTAEMSWADHPDRERQPLTPDRIRKQEFSRTPLGRRGYSEDEVRSFLYRVAEDVAAGDKEKADLRAYVDRLKQWYKEHGISAEPAGPQQQALSVDAINILSRAQQTADVQIAEAEDYARRILGEARQQYEMILTEAQRQAEEAADQAVGAYRSRGGEHGGEAEELERQIAYLRTFADVTRVQLRAVLAGLAEEVDKLGHIPDQDNQVLQSFSHAHR</sequence>
<dbReference type="InterPro" id="IPR007793">
    <property type="entry name" value="DivIVA_fam"/>
</dbReference>
<dbReference type="NCBIfam" id="TIGR03544">
    <property type="entry name" value="DivI1A_domain"/>
    <property type="match status" value="1"/>
</dbReference>
<evidence type="ECO:0000256" key="9">
    <source>
        <dbReference type="SAM" id="MobiDB-lite"/>
    </source>
</evidence>